<organism evidence="1 2">
    <name type="scientific">Vibrio qinghaiensis</name>
    <dbReference type="NCBI Taxonomy" id="2025808"/>
    <lineage>
        <taxon>Bacteria</taxon>
        <taxon>Pseudomonadati</taxon>
        <taxon>Pseudomonadota</taxon>
        <taxon>Gammaproteobacteria</taxon>
        <taxon>Vibrionales</taxon>
        <taxon>Vibrionaceae</taxon>
        <taxon>Vibrio</taxon>
    </lineage>
</organism>
<dbReference type="AlphaFoldDB" id="A0A223N3E4"/>
<dbReference type="EMBL" id="CP022742">
    <property type="protein sequence ID" value="ASU24186.1"/>
    <property type="molecule type" value="Genomic_DNA"/>
</dbReference>
<evidence type="ECO:0000313" key="1">
    <source>
        <dbReference type="EMBL" id="ASU24186.1"/>
    </source>
</evidence>
<evidence type="ECO:0000313" key="2">
    <source>
        <dbReference type="Proteomes" id="UP000215148"/>
    </source>
</evidence>
<gene>
    <name evidence="1" type="ORF">CCZ37_17050</name>
</gene>
<keyword evidence="2" id="KW-1185">Reference proteome</keyword>
<name>A0A223N3E4_9VIBR</name>
<accession>A0A223N3E4</accession>
<dbReference type="KEGG" id="vqi:CCZ37_17050"/>
<dbReference type="Proteomes" id="UP000215148">
    <property type="component" value="Chromosome 2"/>
</dbReference>
<protein>
    <submittedName>
        <fullName evidence="1">Uncharacterized protein</fullName>
    </submittedName>
</protein>
<dbReference type="RefSeq" id="WP_094501674.1">
    <property type="nucleotide sequence ID" value="NZ_CAWNHI010000002.1"/>
</dbReference>
<proteinExistence type="predicted"/>
<reference evidence="1 2" key="1">
    <citation type="submission" date="2017-08" db="EMBL/GenBank/DDBJ databases">
        <title>The Vibrio qinghaiensis sp.-Q67 is a luminous bacteria isolated firstly from Qinghai lake, Qinghai province, China, which has been proved to be very sensitive to detect environmental and food pollutants. Therefore, complete genome analysis of V. qinghaiensis sp.-Q67 highlights the potential application of this strain on detection of hazards in the contaminated environments.</title>
        <authorList>
            <person name="Gong L."/>
        </authorList>
    </citation>
    <scope>NUCLEOTIDE SEQUENCE [LARGE SCALE GENOMIC DNA]</scope>
    <source>
        <strain evidence="1 2">Q67</strain>
    </source>
</reference>
<sequence length="332" mass="38500">MKAKIYKNRITTIPNFIDPLHELEPNGYGYQIDDIFVHVYGQDKNLYTLSHGLTVTEQINQSADNLTQWIENQFGAVELEDTLNDVGTVIDSVWRPGLYLYNDVKAALSIDEHEQRSAELSLRILIEKLEEVFLYIEPSVHGLQTYSHKTRELLLLACTEVENSWKNYLELANVQPRGRYFSTSDYVSLMDVLFLNEYQVTLKAYNAVAPVRPFENWSAQAPSQSIPWYEAYNLTKHDKSQHFDKATLHHCISAITANLIMYCCRYSPFPLVNGNTMIASLFNQLFQIELVNADPKSFYVPKIQRINNLNTHLQMFDSKRIMENWQKLPFSI</sequence>